<keyword evidence="3" id="KW-1185">Reference proteome</keyword>
<dbReference type="InterPro" id="IPR001810">
    <property type="entry name" value="F-box_dom"/>
</dbReference>
<organism evidence="2 3">
    <name type="scientific">[Myrmecia] bisecta</name>
    <dbReference type="NCBI Taxonomy" id="41462"/>
    <lineage>
        <taxon>Eukaryota</taxon>
        <taxon>Viridiplantae</taxon>
        <taxon>Chlorophyta</taxon>
        <taxon>core chlorophytes</taxon>
        <taxon>Trebouxiophyceae</taxon>
        <taxon>Trebouxiales</taxon>
        <taxon>Trebouxiaceae</taxon>
        <taxon>Myrmecia</taxon>
    </lineage>
</organism>
<dbReference type="Pfam" id="PF12937">
    <property type="entry name" value="F-box-like"/>
    <property type="match status" value="1"/>
</dbReference>
<reference evidence="2 3" key="1">
    <citation type="journal article" date="2024" name="Nat. Commun.">
        <title>Phylogenomics reveals the evolutionary origins of lichenization in chlorophyte algae.</title>
        <authorList>
            <person name="Puginier C."/>
            <person name="Libourel C."/>
            <person name="Otte J."/>
            <person name="Skaloud P."/>
            <person name="Haon M."/>
            <person name="Grisel S."/>
            <person name="Petersen M."/>
            <person name="Berrin J.G."/>
            <person name="Delaux P.M."/>
            <person name="Dal Grande F."/>
            <person name="Keller J."/>
        </authorList>
    </citation>
    <scope>NUCLEOTIDE SEQUENCE [LARGE SCALE GENOMIC DNA]</scope>
    <source>
        <strain evidence="2 3">SAG 2043</strain>
    </source>
</reference>
<dbReference type="AlphaFoldDB" id="A0AAW1R609"/>
<dbReference type="PROSITE" id="PS50181">
    <property type="entry name" value="FBOX"/>
    <property type="match status" value="1"/>
</dbReference>
<comment type="caution">
    <text evidence="2">The sequence shown here is derived from an EMBL/GenBank/DDBJ whole genome shotgun (WGS) entry which is preliminary data.</text>
</comment>
<dbReference type="Gene3D" id="1.20.1280.50">
    <property type="match status" value="1"/>
</dbReference>
<evidence type="ECO:0000259" key="1">
    <source>
        <dbReference type="PROSITE" id="PS50181"/>
    </source>
</evidence>
<dbReference type="SMART" id="SM00256">
    <property type="entry name" value="FBOX"/>
    <property type="match status" value="1"/>
</dbReference>
<dbReference type="SUPFAM" id="SSF81383">
    <property type="entry name" value="F-box domain"/>
    <property type="match status" value="1"/>
</dbReference>
<feature type="domain" description="F-box" evidence="1">
    <location>
        <begin position="1"/>
        <end position="45"/>
    </location>
</feature>
<dbReference type="CDD" id="cd09917">
    <property type="entry name" value="F-box_SF"/>
    <property type="match status" value="1"/>
</dbReference>
<name>A0AAW1R609_9CHLO</name>
<evidence type="ECO:0000313" key="3">
    <source>
        <dbReference type="Proteomes" id="UP001489004"/>
    </source>
</evidence>
<dbReference type="EMBL" id="JALJOR010000001">
    <property type="protein sequence ID" value="KAK9829246.1"/>
    <property type="molecule type" value="Genomic_DNA"/>
</dbReference>
<accession>A0AAW1R609</accession>
<proteinExistence type="predicted"/>
<dbReference type="Proteomes" id="UP001489004">
    <property type="component" value="Unassembled WGS sequence"/>
</dbReference>
<dbReference type="InterPro" id="IPR036047">
    <property type="entry name" value="F-box-like_dom_sf"/>
</dbReference>
<evidence type="ECO:0000313" key="2">
    <source>
        <dbReference type="EMBL" id="KAK9829246.1"/>
    </source>
</evidence>
<sequence>MDNLPEEMLQHVFRFLPLKQQARSAAVCSAWRKACEAVSPLWKQLALSSEDPVGVPSFLLWLEPRAAAVAELELDYTFLDTNPPSNLGPEPCAILTSVGRTLQTLTVSVSWIGDSKQVIFPGFALARAVVDHLPLCSD</sequence>
<protein>
    <recommendedName>
        <fullName evidence="1">F-box domain-containing protein</fullName>
    </recommendedName>
</protein>
<gene>
    <name evidence="2" type="ORF">WJX72_004737</name>
</gene>